<reference evidence="10 11" key="1">
    <citation type="submission" date="2019-01" db="EMBL/GenBank/DDBJ databases">
        <title>Vagococcus silagei sp. nov. isolated from brewer's grain.</title>
        <authorList>
            <person name="Guu J.-R."/>
        </authorList>
    </citation>
    <scope>NUCLEOTIDE SEQUENCE [LARGE SCALE GENOMIC DNA]</scope>
    <source>
        <strain evidence="10 11">2B-2</strain>
    </source>
</reference>
<comment type="similarity">
    <text evidence="2">Belongs to the class-III pyridine nucleotide-disulfide oxidoreductase family.</text>
</comment>
<evidence type="ECO:0000313" key="10">
    <source>
        <dbReference type="EMBL" id="THB61104.1"/>
    </source>
</evidence>
<dbReference type="SUPFAM" id="SSF51905">
    <property type="entry name" value="FAD/NAD(P)-binding domain"/>
    <property type="match status" value="1"/>
</dbReference>
<dbReference type="PANTHER" id="PTHR43429">
    <property type="entry name" value="PYRIDINE NUCLEOTIDE-DISULFIDE OXIDOREDUCTASE DOMAIN-CONTAINING"/>
    <property type="match status" value="1"/>
</dbReference>
<dbReference type="Pfam" id="PF02852">
    <property type="entry name" value="Pyr_redox_dim"/>
    <property type="match status" value="1"/>
</dbReference>
<keyword evidence="4" id="KW-0274">FAD</keyword>
<sequence length="478" mass="52598">MPKTVIIGSNHAGIAAANTLLDQYKNQEVVMIDRSKSLSYLGCGTPLWIGRQIEGYKDLFYTTPEAFQHKGAVIHMETIVERVDYRNRKVYCKNLVTGEAFIEGYDYLILATGSKPIVPQLPGSHLPGIHLLKSFDESVIVDKLLEQDHIKRVAVVGAGYIGVEMVEALKRRNKEVLLFDIQDCVLPGYYDESFSAEMEENLRANGIELHLGEAVKAYHGQTKIASFIDYLDQIEASENLKPVLEEIRKTFMSAKEQVSAIETDHGVYDVDLVINAIGFKPNSDLGKDYLALADNGAYAVDRYHRTTSPKVYAVGDCATVHSNALNGSTYIALASNAVRTGIVAAHNIGGTTLEGPGVQGSNGISIFGLHMVSTGLTLKAARENGFDAAATDYEDWQKPAFMSTNDKVHIRMVYDKATRRVLGAQMSSTADISMGIHMFSLAIAKQTTIDEIKLLDIFFLPHFNQPYNYITMAALGAE</sequence>
<keyword evidence="5" id="KW-0560">Oxidoreductase</keyword>
<dbReference type="InterPro" id="IPR050260">
    <property type="entry name" value="FAD-bd_OxRdtase"/>
</dbReference>
<dbReference type="Proteomes" id="UP000310506">
    <property type="component" value="Unassembled WGS sequence"/>
</dbReference>
<evidence type="ECO:0000313" key="11">
    <source>
        <dbReference type="Proteomes" id="UP000310506"/>
    </source>
</evidence>
<keyword evidence="11" id="KW-1185">Reference proteome</keyword>
<dbReference type="SUPFAM" id="SSF55424">
    <property type="entry name" value="FAD/NAD-linked reductases, dimerisation (C-terminal) domain"/>
    <property type="match status" value="1"/>
</dbReference>
<gene>
    <name evidence="10" type="ORF">ESZ54_07150</name>
</gene>
<dbReference type="Gene3D" id="3.30.390.30">
    <property type="match status" value="1"/>
</dbReference>
<organism evidence="10 11">
    <name type="scientific">Vagococcus silagei</name>
    <dbReference type="NCBI Taxonomy" id="2508885"/>
    <lineage>
        <taxon>Bacteria</taxon>
        <taxon>Bacillati</taxon>
        <taxon>Bacillota</taxon>
        <taxon>Bacilli</taxon>
        <taxon>Lactobacillales</taxon>
        <taxon>Enterococcaceae</taxon>
        <taxon>Vagococcus</taxon>
    </lineage>
</organism>
<keyword evidence="7" id="KW-0676">Redox-active center</keyword>
<dbReference type="InterPro" id="IPR023753">
    <property type="entry name" value="FAD/NAD-binding_dom"/>
</dbReference>
<evidence type="ECO:0000256" key="4">
    <source>
        <dbReference type="ARBA" id="ARBA00022827"/>
    </source>
</evidence>
<dbReference type="EMBL" id="SDGV01000016">
    <property type="protein sequence ID" value="THB61104.1"/>
    <property type="molecule type" value="Genomic_DNA"/>
</dbReference>
<dbReference type="PANTHER" id="PTHR43429:SF1">
    <property type="entry name" value="NAD(P)H SULFUR OXIDOREDUCTASE (COA-DEPENDENT)"/>
    <property type="match status" value="1"/>
</dbReference>
<evidence type="ECO:0000256" key="3">
    <source>
        <dbReference type="ARBA" id="ARBA00022630"/>
    </source>
</evidence>
<dbReference type="InterPro" id="IPR016156">
    <property type="entry name" value="FAD/NAD-linked_Rdtase_dimer_sf"/>
</dbReference>
<accession>A0A4S3B1W3</accession>
<comment type="cofactor">
    <cofactor evidence="1">
        <name>FAD</name>
        <dbReference type="ChEBI" id="CHEBI:57692"/>
    </cofactor>
</comment>
<proteinExistence type="inferred from homology"/>
<dbReference type="RefSeq" id="WP_136136985.1">
    <property type="nucleotide sequence ID" value="NZ_SDGV01000016.1"/>
</dbReference>
<dbReference type="PRINTS" id="PR00368">
    <property type="entry name" value="FADPNR"/>
</dbReference>
<dbReference type="Gene3D" id="3.50.50.60">
    <property type="entry name" value="FAD/NAD(P)-binding domain"/>
    <property type="match status" value="2"/>
</dbReference>
<feature type="domain" description="Pyridine nucleotide-disulphide oxidoreductase dimerisation" evidence="8">
    <location>
        <begin position="369"/>
        <end position="464"/>
    </location>
</feature>
<dbReference type="PRINTS" id="PR00411">
    <property type="entry name" value="PNDRDTASEI"/>
</dbReference>
<evidence type="ECO:0000256" key="2">
    <source>
        <dbReference type="ARBA" id="ARBA00009130"/>
    </source>
</evidence>
<evidence type="ECO:0000256" key="6">
    <source>
        <dbReference type="ARBA" id="ARBA00023097"/>
    </source>
</evidence>
<evidence type="ECO:0000259" key="8">
    <source>
        <dbReference type="Pfam" id="PF02852"/>
    </source>
</evidence>
<keyword evidence="6" id="KW-0558">Oxidation</keyword>
<evidence type="ECO:0000256" key="5">
    <source>
        <dbReference type="ARBA" id="ARBA00023002"/>
    </source>
</evidence>
<keyword evidence="3" id="KW-0285">Flavoprotein</keyword>
<evidence type="ECO:0000256" key="1">
    <source>
        <dbReference type="ARBA" id="ARBA00001974"/>
    </source>
</evidence>
<dbReference type="GO" id="GO:0016491">
    <property type="term" value="F:oxidoreductase activity"/>
    <property type="evidence" value="ECO:0007669"/>
    <property type="project" value="UniProtKB-KW"/>
</dbReference>
<evidence type="ECO:0000259" key="9">
    <source>
        <dbReference type="Pfam" id="PF07992"/>
    </source>
</evidence>
<dbReference type="Pfam" id="PF07992">
    <property type="entry name" value="Pyr_redox_2"/>
    <property type="match status" value="1"/>
</dbReference>
<comment type="caution">
    <text evidence="10">The sequence shown here is derived from an EMBL/GenBank/DDBJ whole genome shotgun (WGS) entry which is preliminary data.</text>
</comment>
<dbReference type="OrthoDB" id="9802028at2"/>
<dbReference type="InterPro" id="IPR036188">
    <property type="entry name" value="FAD/NAD-bd_sf"/>
</dbReference>
<name>A0A4S3B1W3_9ENTE</name>
<evidence type="ECO:0000256" key="7">
    <source>
        <dbReference type="ARBA" id="ARBA00023284"/>
    </source>
</evidence>
<dbReference type="InterPro" id="IPR004099">
    <property type="entry name" value="Pyr_nucl-diS_OxRdtase_dimer"/>
</dbReference>
<protein>
    <submittedName>
        <fullName evidence="10">NADH oxidase</fullName>
    </submittedName>
</protein>
<feature type="domain" description="FAD/NAD(P)-binding" evidence="9">
    <location>
        <begin position="3"/>
        <end position="341"/>
    </location>
</feature>
<dbReference type="AlphaFoldDB" id="A0A4S3B1W3"/>